<feature type="region of interest" description="Disordered" evidence="1">
    <location>
        <begin position="355"/>
        <end position="516"/>
    </location>
</feature>
<feature type="region of interest" description="Disordered" evidence="1">
    <location>
        <begin position="212"/>
        <end position="325"/>
    </location>
</feature>
<organism evidence="2 3">
    <name type="scientific">Acanthoscelides obtectus</name>
    <name type="common">Bean weevil</name>
    <name type="synonym">Bruchus obtectus</name>
    <dbReference type="NCBI Taxonomy" id="200917"/>
    <lineage>
        <taxon>Eukaryota</taxon>
        <taxon>Metazoa</taxon>
        <taxon>Ecdysozoa</taxon>
        <taxon>Arthropoda</taxon>
        <taxon>Hexapoda</taxon>
        <taxon>Insecta</taxon>
        <taxon>Pterygota</taxon>
        <taxon>Neoptera</taxon>
        <taxon>Endopterygota</taxon>
        <taxon>Coleoptera</taxon>
        <taxon>Polyphaga</taxon>
        <taxon>Cucujiformia</taxon>
        <taxon>Chrysomeloidea</taxon>
        <taxon>Chrysomelidae</taxon>
        <taxon>Bruchinae</taxon>
        <taxon>Bruchini</taxon>
        <taxon>Acanthoscelides</taxon>
    </lineage>
</organism>
<feature type="compositionally biased region" description="Acidic residues" evidence="1">
    <location>
        <begin position="507"/>
        <end position="516"/>
    </location>
</feature>
<feature type="compositionally biased region" description="Basic and acidic residues" evidence="1">
    <location>
        <begin position="240"/>
        <end position="276"/>
    </location>
</feature>
<proteinExistence type="predicted"/>
<evidence type="ECO:0000256" key="1">
    <source>
        <dbReference type="SAM" id="MobiDB-lite"/>
    </source>
</evidence>
<evidence type="ECO:0000313" key="2">
    <source>
        <dbReference type="EMBL" id="CAH1995523.1"/>
    </source>
</evidence>
<feature type="region of interest" description="Disordered" evidence="1">
    <location>
        <begin position="118"/>
        <end position="191"/>
    </location>
</feature>
<accession>A0A9P0LH34</accession>
<feature type="compositionally biased region" description="Basic and acidic residues" evidence="1">
    <location>
        <begin position="428"/>
        <end position="438"/>
    </location>
</feature>
<protein>
    <submittedName>
        <fullName evidence="2">Uncharacterized protein</fullName>
    </submittedName>
</protein>
<feature type="compositionally biased region" description="Low complexity" evidence="1">
    <location>
        <begin position="138"/>
        <end position="160"/>
    </location>
</feature>
<dbReference type="OrthoDB" id="440385at2759"/>
<evidence type="ECO:0000313" key="3">
    <source>
        <dbReference type="Proteomes" id="UP001152888"/>
    </source>
</evidence>
<keyword evidence="3" id="KW-1185">Reference proteome</keyword>
<feature type="compositionally biased region" description="Polar residues" evidence="1">
    <location>
        <begin position="482"/>
        <end position="506"/>
    </location>
</feature>
<reference evidence="2" key="1">
    <citation type="submission" date="2022-03" db="EMBL/GenBank/DDBJ databases">
        <authorList>
            <person name="Sayadi A."/>
        </authorList>
    </citation>
    <scope>NUCLEOTIDE SEQUENCE</scope>
</reference>
<feature type="compositionally biased region" description="Low complexity" evidence="1">
    <location>
        <begin position="8"/>
        <end position="17"/>
    </location>
</feature>
<gene>
    <name evidence="2" type="ORF">ACAOBT_LOCUS22659</name>
</gene>
<sequence>MTPPVPQQPQAQNHQQQVNFSGDSQDSSKGYTSISVREPLANIIAQTKEINIRKREMDPHYSTVSDDSDDVYTTIPDSNGDATASRIPLTVEAEINAPPSTSSVTAINEYEDDDEAIDELYEPPPGNRQPHPGGGGTVAAAPVQAGSTAQHSRQASSSSSVTILGSPKPEKRQANSPLPPPPTACSFDFHAAGDKPQISRNLDDLYAKVHKTKKDEANGDSSNGHSDRSTLPGNNIPIKADVESKEIKLRKEHNYETLRKPRRTSDPGYEKIKGNEEPGYASINGPESISSSDPGYEVLKDRLPSESDPNYEELRHRTSNASDCSGYSRIKEKDINDGYSVVNKRKTKLSTLPAYNADNGAIDEPNYESMPTSEPNYSALKSNGSESDPNYETVDKHDPNYESVDDLIEPPYERLDEDLSKTSSDISGYERIRRKGVEANDNSEGSAGVSKSLSERTEPPYEQLNNDTEDSDVPGYERIKSKTTTTINTLSPNSSGSSGDPLNSNEIMDEDSIIQV</sequence>
<feature type="region of interest" description="Disordered" evidence="1">
    <location>
        <begin position="55"/>
        <end position="85"/>
    </location>
</feature>
<feature type="region of interest" description="Disordered" evidence="1">
    <location>
        <begin position="1"/>
        <end position="39"/>
    </location>
</feature>
<feature type="compositionally biased region" description="Polar residues" evidence="1">
    <location>
        <begin position="440"/>
        <end position="452"/>
    </location>
</feature>
<name>A0A9P0LH34_ACAOB</name>
<dbReference type="Proteomes" id="UP001152888">
    <property type="component" value="Unassembled WGS sequence"/>
</dbReference>
<dbReference type="AlphaFoldDB" id="A0A9P0LH34"/>
<comment type="caution">
    <text evidence="2">The sequence shown here is derived from an EMBL/GenBank/DDBJ whole genome shotgun (WGS) entry which is preliminary data.</text>
</comment>
<feature type="compositionally biased region" description="Polar residues" evidence="1">
    <location>
        <begin position="18"/>
        <end position="35"/>
    </location>
</feature>
<feature type="compositionally biased region" description="Polar residues" evidence="1">
    <location>
        <begin position="369"/>
        <end position="390"/>
    </location>
</feature>
<dbReference type="EMBL" id="CAKOFQ010007230">
    <property type="protein sequence ID" value="CAH1995523.1"/>
    <property type="molecule type" value="Genomic_DNA"/>
</dbReference>
<feature type="compositionally biased region" description="Basic and acidic residues" evidence="1">
    <location>
        <begin position="411"/>
        <end position="420"/>
    </location>
</feature>
<feature type="compositionally biased region" description="Polar residues" evidence="1">
    <location>
        <begin position="219"/>
        <end position="233"/>
    </location>
</feature>